<sequence length="393" mass="44256">MAGEELAAQVRALTELVQKLQSDNEKLREEVNTRPGPSNPDDVVGEPAASVDPAAVPAPTSPLVTGRYVLVPRERKCPKFSGKTAQDPITVEEWVEEARRSLGVRPMSQTEKTLFVFDLLDGEAKAEVKLRPSGERDNPEKIFAILLEAYGCSQTYITLQQQFFQRGQLEGESLREYSHEIMSLMEMVKRKAPLCFPNPDNVLRDQFIEHVKDIMLKRELRRHMRLHPNSSFLDIRREALRWVEEGEHIPKLRSRAYSCNAQRTTECEADLNVISAKPTTEISELKECLVRQQAQLDAIMHRLYSSSLRTHSGSTTHAQPSQHQRAEPSFRRWSGSARGGPFQPRFQQDGTPICLRCNQPGHMVRACLTTLPLSSRALPPAGGTTVTTAHSEN</sequence>
<feature type="compositionally biased region" description="Basic and acidic residues" evidence="2">
    <location>
        <begin position="22"/>
        <end position="32"/>
    </location>
</feature>
<keyword evidence="1" id="KW-0863">Zinc-finger</keyword>
<feature type="compositionally biased region" description="Polar residues" evidence="2">
    <location>
        <begin position="309"/>
        <end position="323"/>
    </location>
</feature>
<evidence type="ECO:0000256" key="2">
    <source>
        <dbReference type="SAM" id="MobiDB-lite"/>
    </source>
</evidence>
<evidence type="ECO:0000256" key="1">
    <source>
        <dbReference type="PROSITE-ProRule" id="PRU00047"/>
    </source>
</evidence>
<comment type="caution">
    <text evidence="4">The sequence shown here is derived from an EMBL/GenBank/DDBJ whole genome shotgun (WGS) entry which is preliminary data.</text>
</comment>
<reference evidence="4" key="1">
    <citation type="journal article" date="2023" name="Front. Mar. Sci.">
        <title>A new Merluccius polli reference genome to investigate the effects of global change in West African waters.</title>
        <authorList>
            <person name="Mateo J.L."/>
            <person name="Blanco-Fernandez C."/>
            <person name="Garcia-Vazquez E."/>
            <person name="Machado-Schiaffino G."/>
        </authorList>
    </citation>
    <scope>NUCLEOTIDE SEQUENCE</scope>
    <source>
        <strain evidence="4">C29</strain>
        <tissue evidence="4">Fin</tissue>
    </source>
</reference>
<accession>A0AA47M8G9</accession>
<dbReference type="PROSITE" id="PS50158">
    <property type="entry name" value="ZF_CCHC"/>
    <property type="match status" value="1"/>
</dbReference>
<evidence type="ECO:0000313" key="4">
    <source>
        <dbReference type="EMBL" id="KAK0135597.1"/>
    </source>
</evidence>
<gene>
    <name evidence="4" type="ORF">N1851_028547</name>
</gene>
<dbReference type="EMBL" id="JAOPHQ010005416">
    <property type="protein sequence ID" value="KAK0135597.1"/>
    <property type="molecule type" value="Genomic_DNA"/>
</dbReference>
<name>A0AA47M8G9_MERPO</name>
<feature type="domain" description="CCHC-type" evidence="3">
    <location>
        <begin position="354"/>
        <end position="367"/>
    </location>
</feature>
<dbReference type="GO" id="GO:0003676">
    <property type="term" value="F:nucleic acid binding"/>
    <property type="evidence" value="ECO:0007669"/>
    <property type="project" value="InterPro"/>
</dbReference>
<dbReference type="GO" id="GO:0008270">
    <property type="term" value="F:zinc ion binding"/>
    <property type="evidence" value="ECO:0007669"/>
    <property type="project" value="UniProtKB-KW"/>
</dbReference>
<keyword evidence="5" id="KW-1185">Reference proteome</keyword>
<organism evidence="4 5">
    <name type="scientific">Merluccius polli</name>
    <name type="common">Benguela hake</name>
    <name type="synonym">Merluccius cadenati</name>
    <dbReference type="NCBI Taxonomy" id="89951"/>
    <lineage>
        <taxon>Eukaryota</taxon>
        <taxon>Metazoa</taxon>
        <taxon>Chordata</taxon>
        <taxon>Craniata</taxon>
        <taxon>Vertebrata</taxon>
        <taxon>Euteleostomi</taxon>
        <taxon>Actinopterygii</taxon>
        <taxon>Neopterygii</taxon>
        <taxon>Teleostei</taxon>
        <taxon>Neoteleostei</taxon>
        <taxon>Acanthomorphata</taxon>
        <taxon>Zeiogadaria</taxon>
        <taxon>Gadariae</taxon>
        <taxon>Gadiformes</taxon>
        <taxon>Gadoidei</taxon>
        <taxon>Merlucciidae</taxon>
        <taxon>Merluccius</taxon>
    </lineage>
</organism>
<feature type="region of interest" description="Disordered" evidence="2">
    <location>
        <begin position="309"/>
        <end position="347"/>
    </location>
</feature>
<feature type="region of interest" description="Disordered" evidence="2">
    <location>
        <begin position="21"/>
        <end position="58"/>
    </location>
</feature>
<evidence type="ECO:0000259" key="3">
    <source>
        <dbReference type="PROSITE" id="PS50158"/>
    </source>
</evidence>
<keyword evidence="1" id="KW-0479">Metal-binding</keyword>
<dbReference type="PANTHER" id="PTHR19963:SF30">
    <property type="entry name" value="ENDONUCLEASE_EXONUCLEASE_PHOSPHATASE DOMAIN-CONTAINING PROTEIN"/>
    <property type="match status" value="1"/>
</dbReference>
<dbReference type="PANTHER" id="PTHR19963">
    <property type="entry name" value="CCHC-TYPE DOMAIN-CONTAINING PROTEIN"/>
    <property type="match status" value="1"/>
</dbReference>
<dbReference type="InterPro" id="IPR001878">
    <property type="entry name" value="Znf_CCHC"/>
</dbReference>
<evidence type="ECO:0000313" key="5">
    <source>
        <dbReference type="Proteomes" id="UP001174136"/>
    </source>
</evidence>
<feature type="compositionally biased region" description="Low complexity" evidence="2">
    <location>
        <begin position="47"/>
        <end position="58"/>
    </location>
</feature>
<dbReference type="Proteomes" id="UP001174136">
    <property type="component" value="Unassembled WGS sequence"/>
</dbReference>
<proteinExistence type="predicted"/>
<keyword evidence="1" id="KW-0862">Zinc</keyword>
<protein>
    <recommendedName>
        <fullName evidence="3">CCHC-type domain-containing protein</fullName>
    </recommendedName>
</protein>
<dbReference type="AlphaFoldDB" id="A0AA47M8G9"/>